<dbReference type="RefSeq" id="WP_126580590.1">
    <property type="nucleotide sequence ID" value="NZ_BIFR01000001.1"/>
</dbReference>
<comment type="caution">
    <text evidence="2">The sequence shown here is derived from an EMBL/GenBank/DDBJ whole genome shotgun (WGS) entry which is preliminary data.</text>
</comment>
<protein>
    <submittedName>
        <fullName evidence="2">Uncharacterized protein</fullName>
    </submittedName>
</protein>
<feature type="transmembrane region" description="Helical" evidence="1">
    <location>
        <begin position="76"/>
        <end position="93"/>
    </location>
</feature>
<accession>A0A402A1K9</accession>
<name>A0A402A1K9_9CHLR</name>
<evidence type="ECO:0000313" key="3">
    <source>
        <dbReference type="Proteomes" id="UP000287352"/>
    </source>
</evidence>
<dbReference type="OrthoDB" id="165756at2"/>
<keyword evidence="1" id="KW-0472">Membrane</keyword>
<gene>
    <name evidence="2" type="ORF">KTT_28820</name>
</gene>
<dbReference type="Proteomes" id="UP000287352">
    <property type="component" value="Unassembled WGS sequence"/>
</dbReference>
<dbReference type="EMBL" id="BIFR01000001">
    <property type="protein sequence ID" value="GCE13023.1"/>
    <property type="molecule type" value="Genomic_DNA"/>
</dbReference>
<sequence length="99" mass="11400">MHDHQIFSTILLILGSLGILTFLSLAAFILWYYRECPGGSFRWHLRNASLRHVSALACLFCLAMAASYLVLFEIWAMLYLIIAFKAGSWWLRISMTQRA</sequence>
<organism evidence="2 3">
    <name type="scientific">Tengunoibacter tsumagoiensis</name>
    <dbReference type="NCBI Taxonomy" id="2014871"/>
    <lineage>
        <taxon>Bacteria</taxon>
        <taxon>Bacillati</taxon>
        <taxon>Chloroflexota</taxon>
        <taxon>Ktedonobacteria</taxon>
        <taxon>Ktedonobacterales</taxon>
        <taxon>Dictyobacteraceae</taxon>
        <taxon>Tengunoibacter</taxon>
    </lineage>
</organism>
<feature type="transmembrane region" description="Helical" evidence="1">
    <location>
        <begin position="53"/>
        <end position="70"/>
    </location>
</feature>
<dbReference type="AlphaFoldDB" id="A0A402A1K9"/>
<proteinExistence type="predicted"/>
<feature type="transmembrane region" description="Helical" evidence="1">
    <location>
        <begin position="6"/>
        <end position="33"/>
    </location>
</feature>
<keyword evidence="1" id="KW-0812">Transmembrane</keyword>
<keyword evidence="3" id="KW-1185">Reference proteome</keyword>
<evidence type="ECO:0000256" key="1">
    <source>
        <dbReference type="SAM" id="Phobius"/>
    </source>
</evidence>
<reference evidence="3" key="1">
    <citation type="submission" date="2018-12" db="EMBL/GenBank/DDBJ databases">
        <title>Tengunoibacter tsumagoiensis gen. nov., sp. nov., Dictyobacter kobayashii sp. nov., D. alpinus sp. nov., and D. joshuensis sp. nov. and description of Dictyobacteraceae fam. nov. within the order Ktedonobacterales isolated from Tengu-no-mugimeshi.</title>
        <authorList>
            <person name="Wang C.M."/>
            <person name="Zheng Y."/>
            <person name="Sakai Y."/>
            <person name="Toyoda A."/>
            <person name="Minakuchi Y."/>
            <person name="Abe K."/>
            <person name="Yokota A."/>
            <person name="Yabe S."/>
        </authorList>
    </citation>
    <scope>NUCLEOTIDE SEQUENCE [LARGE SCALE GENOMIC DNA]</scope>
    <source>
        <strain evidence="3">Uno3</strain>
    </source>
</reference>
<evidence type="ECO:0000313" key="2">
    <source>
        <dbReference type="EMBL" id="GCE13023.1"/>
    </source>
</evidence>
<keyword evidence="1" id="KW-1133">Transmembrane helix</keyword>